<keyword evidence="1" id="KW-0808">Transferase</keyword>
<name>A0A4R3MP04_9FIRM</name>
<dbReference type="AlphaFoldDB" id="A0A4R3MP04"/>
<proteinExistence type="predicted"/>
<evidence type="ECO:0000313" key="7">
    <source>
        <dbReference type="EMBL" id="TCT16951.1"/>
    </source>
</evidence>
<dbReference type="EC" id="2.7.6.2" evidence="5"/>
<organism evidence="7 8">
    <name type="scientific">Natranaerovirga pectinivora</name>
    <dbReference type="NCBI Taxonomy" id="682400"/>
    <lineage>
        <taxon>Bacteria</taxon>
        <taxon>Bacillati</taxon>
        <taxon>Bacillota</taxon>
        <taxon>Clostridia</taxon>
        <taxon>Lachnospirales</taxon>
        <taxon>Natranaerovirgaceae</taxon>
        <taxon>Natranaerovirga</taxon>
    </lineage>
</organism>
<dbReference type="NCBIfam" id="TIGR01378">
    <property type="entry name" value="thi_PPkinase"/>
    <property type="match status" value="1"/>
</dbReference>
<dbReference type="CDD" id="cd07995">
    <property type="entry name" value="TPK"/>
    <property type="match status" value="1"/>
</dbReference>
<dbReference type="InterPro" id="IPR007373">
    <property type="entry name" value="Thiamin_PyroPKinase_B1-bd"/>
</dbReference>
<dbReference type="PANTHER" id="PTHR41299">
    <property type="entry name" value="THIAMINE PYROPHOSPHOKINASE"/>
    <property type="match status" value="1"/>
</dbReference>
<keyword evidence="2" id="KW-0547">Nucleotide-binding</keyword>
<dbReference type="Pfam" id="PF04265">
    <property type="entry name" value="TPK_B1_binding"/>
    <property type="match status" value="1"/>
</dbReference>
<dbReference type="Gene3D" id="3.40.50.10240">
    <property type="entry name" value="Thiamin pyrophosphokinase, catalytic domain"/>
    <property type="match status" value="1"/>
</dbReference>
<gene>
    <name evidence="7" type="ORF">EDC18_101247</name>
</gene>
<keyword evidence="8" id="KW-1185">Reference proteome</keyword>
<accession>A0A4R3MP04</accession>
<dbReference type="GO" id="GO:0016301">
    <property type="term" value="F:kinase activity"/>
    <property type="evidence" value="ECO:0007669"/>
    <property type="project" value="UniProtKB-KW"/>
</dbReference>
<keyword evidence="4" id="KW-0067">ATP-binding</keyword>
<dbReference type="InterPro" id="IPR007371">
    <property type="entry name" value="TPK_catalytic"/>
</dbReference>
<dbReference type="SMART" id="SM00983">
    <property type="entry name" value="TPK_B1_binding"/>
    <property type="match status" value="1"/>
</dbReference>
<evidence type="ECO:0000256" key="2">
    <source>
        <dbReference type="ARBA" id="ARBA00022741"/>
    </source>
</evidence>
<dbReference type="SUPFAM" id="SSF63999">
    <property type="entry name" value="Thiamin pyrophosphokinase, catalytic domain"/>
    <property type="match status" value="1"/>
</dbReference>
<dbReference type="GO" id="GO:0005524">
    <property type="term" value="F:ATP binding"/>
    <property type="evidence" value="ECO:0007669"/>
    <property type="project" value="UniProtKB-KW"/>
</dbReference>
<dbReference type="Proteomes" id="UP000294902">
    <property type="component" value="Unassembled WGS sequence"/>
</dbReference>
<comment type="caution">
    <text evidence="7">The sequence shown here is derived from an EMBL/GenBank/DDBJ whole genome shotgun (WGS) entry which is preliminary data.</text>
</comment>
<reference evidence="7 8" key="1">
    <citation type="submission" date="2019-03" db="EMBL/GenBank/DDBJ databases">
        <title>Genomic Encyclopedia of Type Strains, Phase IV (KMG-IV): sequencing the most valuable type-strain genomes for metagenomic binning, comparative biology and taxonomic classification.</title>
        <authorList>
            <person name="Goeker M."/>
        </authorList>
    </citation>
    <scope>NUCLEOTIDE SEQUENCE [LARGE SCALE GENOMIC DNA]</scope>
    <source>
        <strain evidence="7 8">DSM 24629</strain>
    </source>
</reference>
<evidence type="ECO:0000259" key="6">
    <source>
        <dbReference type="SMART" id="SM00983"/>
    </source>
</evidence>
<dbReference type="Pfam" id="PF04263">
    <property type="entry name" value="TPK_catalytic"/>
    <property type="match status" value="1"/>
</dbReference>
<dbReference type="SUPFAM" id="SSF63862">
    <property type="entry name" value="Thiamin pyrophosphokinase, substrate-binding domain"/>
    <property type="match status" value="1"/>
</dbReference>
<dbReference type="OrthoDB" id="9804377at2"/>
<dbReference type="GO" id="GO:0004788">
    <property type="term" value="F:thiamine diphosphokinase activity"/>
    <property type="evidence" value="ECO:0007669"/>
    <property type="project" value="UniProtKB-UniRule"/>
</dbReference>
<dbReference type="PANTHER" id="PTHR41299:SF1">
    <property type="entry name" value="THIAMINE PYROPHOSPHOKINASE"/>
    <property type="match status" value="1"/>
</dbReference>
<dbReference type="InterPro" id="IPR036759">
    <property type="entry name" value="TPK_catalytic_sf"/>
</dbReference>
<keyword evidence="3 7" id="KW-0418">Kinase</keyword>
<evidence type="ECO:0000313" key="8">
    <source>
        <dbReference type="Proteomes" id="UP000294902"/>
    </source>
</evidence>
<evidence type="ECO:0000256" key="3">
    <source>
        <dbReference type="ARBA" id="ARBA00022777"/>
    </source>
</evidence>
<protein>
    <recommendedName>
        <fullName evidence="5">Thiamine diphosphokinase</fullName>
        <ecNumber evidence="5">2.7.6.2</ecNumber>
    </recommendedName>
</protein>
<evidence type="ECO:0000256" key="5">
    <source>
        <dbReference type="NCBIfam" id="TIGR01378"/>
    </source>
</evidence>
<dbReference type="RefSeq" id="WP_132249444.1">
    <property type="nucleotide sequence ID" value="NZ_SMAL01000001.1"/>
</dbReference>
<dbReference type="GO" id="GO:0030975">
    <property type="term" value="F:thiamine binding"/>
    <property type="evidence" value="ECO:0007669"/>
    <property type="project" value="InterPro"/>
</dbReference>
<dbReference type="InterPro" id="IPR053149">
    <property type="entry name" value="TPK"/>
</dbReference>
<dbReference type="EMBL" id="SMAL01000001">
    <property type="protein sequence ID" value="TCT16951.1"/>
    <property type="molecule type" value="Genomic_DNA"/>
</dbReference>
<dbReference type="InterPro" id="IPR006282">
    <property type="entry name" value="Thi_PPkinase"/>
</dbReference>
<dbReference type="GO" id="GO:0006772">
    <property type="term" value="P:thiamine metabolic process"/>
    <property type="evidence" value="ECO:0007669"/>
    <property type="project" value="UniProtKB-UniRule"/>
</dbReference>
<evidence type="ECO:0000256" key="1">
    <source>
        <dbReference type="ARBA" id="ARBA00022679"/>
    </source>
</evidence>
<dbReference type="InterPro" id="IPR036371">
    <property type="entry name" value="TPK_B1-bd_sf"/>
</dbReference>
<evidence type="ECO:0000256" key="4">
    <source>
        <dbReference type="ARBA" id="ARBA00022840"/>
    </source>
</evidence>
<dbReference type="GO" id="GO:0009229">
    <property type="term" value="P:thiamine diphosphate biosynthetic process"/>
    <property type="evidence" value="ECO:0007669"/>
    <property type="project" value="InterPro"/>
</dbReference>
<sequence length="212" mass="23377">MKTLIITGGTIHFDFFNNFLKDNSFDYTMVVDGALDIIKDSQVKVDLIIGDLDTVDENLVLQFRDKGVEVIQFSPDKDYSDTHLALIKALELNASDITIVGGIGTRMDHTLANIHTLMIPTEKNIPCRIVNENNIIQCTNNTLALENTFGEYISLIPLTTEVSGISSKGLKYSLDNDKLVIGASIGISNEIIDKNAFITIKEGILIVIQSKD</sequence>
<feature type="domain" description="Thiamin pyrophosphokinase thiamin-binding" evidence="6">
    <location>
        <begin position="139"/>
        <end position="206"/>
    </location>
</feature>